<organism evidence="8 9">
    <name type="scientific">Haemaphysalis longicornis</name>
    <name type="common">Bush tick</name>
    <dbReference type="NCBI Taxonomy" id="44386"/>
    <lineage>
        <taxon>Eukaryota</taxon>
        <taxon>Metazoa</taxon>
        <taxon>Ecdysozoa</taxon>
        <taxon>Arthropoda</taxon>
        <taxon>Chelicerata</taxon>
        <taxon>Arachnida</taxon>
        <taxon>Acari</taxon>
        <taxon>Parasitiformes</taxon>
        <taxon>Ixodida</taxon>
        <taxon>Ixodoidea</taxon>
        <taxon>Ixodidae</taxon>
        <taxon>Haemaphysalinae</taxon>
        <taxon>Haemaphysalis</taxon>
    </lineage>
</organism>
<dbReference type="VEuPathDB" id="VectorBase:HLOH_047066"/>
<name>A0A9J6FBX9_HAELO</name>
<dbReference type="OrthoDB" id="8880065at2759"/>
<dbReference type="GO" id="GO:0008053">
    <property type="term" value="P:mitochondrial fusion"/>
    <property type="evidence" value="ECO:0007669"/>
    <property type="project" value="InterPro"/>
</dbReference>
<evidence type="ECO:0000256" key="7">
    <source>
        <dbReference type="ARBA" id="ARBA00023136"/>
    </source>
</evidence>
<evidence type="ECO:0000256" key="3">
    <source>
        <dbReference type="ARBA" id="ARBA00022692"/>
    </source>
</evidence>
<dbReference type="EMBL" id="JABSTR010000001">
    <property type="protein sequence ID" value="KAH9360088.1"/>
    <property type="molecule type" value="Genomic_DNA"/>
</dbReference>
<keyword evidence="3" id="KW-0812">Transmembrane</keyword>
<evidence type="ECO:0000313" key="9">
    <source>
        <dbReference type="Proteomes" id="UP000821853"/>
    </source>
</evidence>
<dbReference type="AlphaFoldDB" id="A0A9J6FBX9"/>
<dbReference type="InterPro" id="IPR019392">
    <property type="entry name" value="Miga"/>
</dbReference>
<keyword evidence="4" id="KW-1000">Mitochondrion outer membrane</keyword>
<gene>
    <name evidence="8" type="ORF">HPB48_014623</name>
</gene>
<comment type="similarity">
    <text evidence="2">Belongs to the mitoguardin family.</text>
</comment>
<comment type="subcellular location">
    <subcellularLocation>
        <location evidence="1">Mitochondrion outer membrane</location>
    </subcellularLocation>
</comment>
<evidence type="ECO:0000256" key="1">
    <source>
        <dbReference type="ARBA" id="ARBA00004294"/>
    </source>
</evidence>
<dbReference type="PANTHER" id="PTHR21508">
    <property type="entry name" value="MITOGUARDIN"/>
    <property type="match status" value="1"/>
</dbReference>
<protein>
    <submittedName>
        <fullName evidence="8">Uncharacterized protein</fullName>
    </submittedName>
</protein>
<keyword evidence="9" id="KW-1185">Reference proteome</keyword>
<dbReference type="PANTHER" id="PTHR21508:SF5">
    <property type="entry name" value="MITOGUARDIN"/>
    <property type="match status" value="1"/>
</dbReference>
<keyword evidence="6" id="KW-0496">Mitochondrion</keyword>
<accession>A0A9J6FBX9</accession>
<dbReference type="Proteomes" id="UP000821853">
    <property type="component" value="Chromosome 1"/>
</dbReference>
<evidence type="ECO:0000256" key="6">
    <source>
        <dbReference type="ARBA" id="ARBA00023128"/>
    </source>
</evidence>
<evidence type="ECO:0000256" key="5">
    <source>
        <dbReference type="ARBA" id="ARBA00022989"/>
    </source>
</evidence>
<sequence>MAGHHACACWRDSLLRCSEREWMVYDTLWCILEPRRVSREPVRCAGRKPGEPVPTGSSQGVPVMLQVRLRFPMNHVPRRSKIIIASAGIGILLLGLLTSQCAQQAEGRPNGGRRIKPCDGTTNKMGFRVQAGGSSLSGHCCRAWVAVLSDLEMDALYKEALLLVQKGGVPCRTYRVEVVRCSSRQDYLAKIHCIRLAFKPAILQWLIEAANHVLGAFLLCAGKDPKDTLQAYRELVAYLLDSSHHEQIAKELRYKGVVCPTLYDVVIDYVLLDAFDDLSSPPQSVVAVIQNRWLTSGFKETVGDAPCFVHLASRRACRLLPAVTKRNPNVMRGAPNSSAPIAKP</sequence>
<proteinExistence type="inferred from homology"/>
<dbReference type="GO" id="GO:0005741">
    <property type="term" value="C:mitochondrial outer membrane"/>
    <property type="evidence" value="ECO:0007669"/>
    <property type="project" value="UniProtKB-SubCell"/>
</dbReference>
<evidence type="ECO:0000256" key="4">
    <source>
        <dbReference type="ARBA" id="ARBA00022787"/>
    </source>
</evidence>
<evidence type="ECO:0000313" key="8">
    <source>
        <dbReference type="EMBL" id="KAH9360088.1"/>
    </source>
</evidence>
<keyword evidence="7" id="KW-0472">Membrane</keyword>
<evidence type="ECO:0000256" key="2">
    <source>
        <dbReference type="ARBA" id="ARBA00008969"/>
    </source>
</evidence>
<comment type="caution">
    <text evidence="8">The sequence shown here is derived from an EMBL/GenBank/DDBJ whole genome shotgun (WGS) entry which is preliminary data.</text>
</comment>
<keyword evidence="5" id="KW-1133">Transmembrane helix</keyword>
<reference evidence="8 9" key="1">
    <citation type="journal article" date="2020" name="Cell">
        <title>Large-Scale Comparative Analyses of Tick Genomes Elucidate Their Genetic Diversity and Vector Capacities.</title>
        <authorList>
            <consortium name="Tick Genome and Microbiome Consortium (TIGMIC)"/>
            <person name="Jia N."/>
            <person name="Wang J."/>
            <person name="Shi W."/>
            <person name="Du L."/>
            <person name="Sun Y."/>
            <person name="Zhan W."/>
            <person name="Jiang J.F."/>
            <person name="Wang Q."/>
            <person name="Zhang B."/>
            <person name="Ji P."/>
            <person name="Bell-Sakyi L."/>
            <person name="Cui X.M."/>
            <person name="Yuan T.T."/>
            <person name="Jiang B.G."/>
            <person name="Yang W.F."/>
            <person name="Lam T.T."/>
            <person name="Chang Q.C."/>
            <person name="Ding S.J."/>
            <person name="Wang X.J."/>
            <person name="Zhu J.G."/>
            <person name="Ruan X.D."/>
            <person name="Zhao L."/>
            <person name="Wei J.T."/>
            <person name="Ye R.Z."/>
            <person name="Que T.C."/>
            <person name="Du C.H."/>
            <person name="Zhou Y.H."/>
            <person name="Cheng J.X."/>
            <person name="Dai P.F."/>
            <person name="Guo W.B."/>
            <person name="Han X.H."/>
            <person name="Huang E.J."/>
            <person name="Li L.F."/>
            <person name="Wei W."/>
            <person name="Gao Y.C."/>
            <person name="Liu J.Z."/>
            <person name="Shao H.Z."/>
            <person name="Wang X."/>
            <person name="Wang C.C."/>
            <person name="Yang T.C."/>
            <person name="Huo Q.B."/>
            <person name="Li W."/>
            <person name="Chen H.Y."/>
            <person name="Chen S.E."/>
            <person name="Zhou L.G."/>
            <person name="Ni X.B."/>
            <person name="Tian J.H."/>
            <person name="Sheng Y."/>
            <person name="Liu T."/>
            <person name="Pan Y.S."/>
            <person name="Xia L.Y."/>
            <person name="Li J."/>
            <person name="Zhao F."/>
            <person name="Cao W.C."/>
        </authorList>
    </citation>
    <scope>NUCLEOTIDE SEQUENCE [LARGE SCALE GENOMIC DNA]</scope>
    <source>
        <strain evidence="8">HaeL-2018</strain>
    </source>
</reference>
<dbReference type="Pfam" id="PF10265">
    <property type="entry name" value="Miga"/>
    <property type="match status" value="1"/>
</dbReference>